<dbReference type="InterPro" id="IPR003540">
    <property type="entry name" value="ADP-ribosyltransferase"/>
</dbReference>
<name>A0A3C1KH35_9MICO</name>
<dbReference type="AlphaFoldDB" id="A0A3C1KH35"/>
<organism evidence="2 3">
    <name type="scientific">Microbacterium ginsengisoli</name>
    <dbReference type="NCBI Taxonomy" id="400772"/>
    <lineage>
        <taxon>Bacteria</taxon>
        <taxon>Bacillati</taxon>
        <taxon>Actinomycetota</taxon>
        <taxon>Actinomycetes</taxon>
        <taxon>Micrococcales</taxon>
        <taxon>Microbacteriaceae</taxon>
        <taxon>Microbacterium</taxon>
    </lineage>
</organism>
<evidence type="ECO:0000259" key="1">
    <source>
        <dbReference type="Pfam" id="PF03496"/>
    </source>
</evidence>
<evidence type="ECO:0000313" key="3">
    <source>
        <dbReference type="Proteomes" id="UP000257479"/>
    </source>
</evidence>
<comment type="caution">
    <text evidence="2">The sequence shown here is derived from an EMBL/GenBank/DDBJ whole genome shotgun (WGS) entry which is preliminary data.</text>
</comment>
<dbReference type="PROSITE" id="PS51996">
    <property type="entry name" value="TR_MART"/>
    <property type="match status" value="1"/>
</dbReference>
<feature type="domain" description="ADP ribosyltransferase" evidence="1">
    <location>
        <begin position="284"/>
        <end position="445"/>
    </location>
</feature>
<dbReference type="SUPFAM" id="SSF56399">
    <property type="entry name" value="ADP-ribosylation"/>
    <property type="match status" value="1"/>
</dbReference>
<evidence type="ECO:0000313" key="2">
    <source>
        <dbReference type="EMBL" id="HAN25945.1"/>
    </source>
</evidence>
<dbReference type="Proteomes" id="UP000257479">
    <property type="component" value="Unassembled WGS sequence"/>
</dbReference>
<proteinExistence type="predicted"/>
<accession>A0A3C1KH35</accession>
<gene>
    <name evidence="2" type="ORF">DCP95_15460</name>
</gene>
<dbReference type="GO" id="GO:0005576">
    <property type="term" value="C:extracellular region"/>
    <property type="evidence" value="ECO:0007669"/>
    <property type="project" value="InterPro"/>
</dbReference>
<sequence>MTDNPLVATRVETATAFSGAGLLDSGSQLVSAIESGNWVEGGMAAFSTAVDTVATVSDPLGSLIAAGLGWLIDHFEPLKGWFNDLTGDAGEVQAFAATWTNIQSQLQQSGDELTRVLGDLDELAGEAMDAYRRFQTDAAQHLHGAATWAGAMATGLQVAATIVQVVHDIVRDVLSQLVGSAISWAAEAVVTVGLATPWIVEQVATRVASWTAKIGSKLTALLRSIKTLATLLEKLRSLLSHADELFASVLKGGRSAVSRVLGHEGDAVSLTSVRRFADDDEAVAYGRQAWAGLSDELTPAQREAVFDYTREAPGPSGITYAEINGALRKGPPYPAELEGHIRAIDETLARRPVTETIEVTRGTGVSHWPFTPKAAAGNTLTEDSFLSTSLGGPAQSFADKDAILHLTVPPGTPAGWVEEMSQFGGSERELLLGRGLEWRATSSELVNGQWHVYAEVVK</sequence>
<protein>
    <recommendedName>
        <fullName evidence="1">ADP ribosyltransferase domain-containing protein</fullName>
    </recommendedName>
</protein>
<dbReference type="Pfam" id="PF03496">
    <property type="entry name" value="ADPrib_exo_Tox"/>
    <property type="match status" value="1"/>
</dbReference>
<reference evidence="2 3" key="1">
    <citation type="journal article" date="2018" name="Nat. Biotechnol.">
        <title>A standardized bacterial taxonomy based on genome phylogeny substantially revises the tree of life.</title>
        <authorList>
            <person name="Parks D.H."/>
            <person name="Chuvochina M."/>
            <person name="Waite D.W."/>
            <person name="Rinke C."/>
            <person name="Skarshewski A."/>
            <person name="Chaumeil P.A."/>
            <person name="Hugenholtz P."/>
        </authorList>
    </citation>
    <scope>NUCLEOTIDE SEQUENCE [LARGE SCALE GENOMIC DNA]</scope>
    <source>
        <strain evidence="2">UBA9152</strain>
    </source>
</reference>
<dbReference type="Gene3D" id="3.90.176.10">
    <property type="entry name" value="Toxin ADP-ribosyltransferase, Chain A, domain 1"/>
    <property type="match status" value="1"/>
</dbReference>
<dbReference type="EMBL" id="DMNG01000269">
    <property type="protein sequence ID" value="HAN25945.1"/>
    <property type="molecule type" value="Genomic_DNA"/>
</dbReference>